<comment type="subunit">
    <text evidence="2">Component of the Golgi-associated retrograde protein (GARP) complex.</text>
</comment>
<evidence type="ECO:0000256" key="2">
    <source>
        <dbReference type="RuleBase" id="RU368010"/>
    </source>
</evidence>
<dbReference type="InterPro" id="IPR014812">
    <property type="entry name" value="Vps51"/>
</dbReference>
<comment type="caution">
    <text evidence="4">The sequence shown here is derived from an EMBL/GenBank/DDBJ whole genome shotgun (WGS) entry which is preliminary data.</text>
</comment>
<dbReference type="GO" id="GO:0016020">
    <property type="term" value="C:membrane"/>
    <property type="evidence" value="ECO:0007669"/>
    <property type="project" value="TreeGrafter"/>
</dbReference>
<feature type="region of interest" description="Disordered" evidence="3">
    <location>
        <begin position="272"/>
        <end position="295"/>
    </location>
</feature>
<name>A0A5N6JVW7_MONLA</name>
<organism evidence="4 5">
    <name type="scientific">Monilinia laxa</name>
    <name type="common">Brown rot fungus</name>
    <name type="synonym">Sclerotinia laxa</name>
    <dbReference type="NCBI Taxonomy" id="61186"/>
    <lineage>
        <taxon>Eukaryota</taxon>
        <taxon>Fungi</taxon>
        <taxon>Dikarya</taxon>
        <taxon>Ascomycota</taxon>
        <taxon>Pezizomycotina</taxon>
        <taxon>Leotiomycetes</taxon>
        <taxon>Helotiales</taxon>
        <taxon>Sclerotiniaceae</taxon>
        <taxon>Monilinia</taxon>
    </lineage>
</organism>
<feature type="region of interest" description="Disordered" evidence="3">
    <location>
        <begin position="1"/>
        <end position="51"/>
    </location>
</feature>
<dbReference type="GO" id="GO:0042147">
    <property type="term" value="P:retrograde transport, endosome to Golgi"/>
    <property type="evidence" value="ECO:0007669"/>
    <property type="project" value="UniProtKB-UniRule"/>
</dbReference>
<feature type="compositionally biased region" description="Low complexity" evidence="3">
    <location>
        <begin position="18"/>
        <end position="29"/>
    </location>
</feature>
<dbReference type="PANTHER" id="PTHR15954">
    <property type="entry name" value="VACUOLAR PROTEIN SORTING-ASSOCIATED PROTEIN 51 HOMOLOG"/>
    <property type="match status" value="1"/>
</dbReference>
<reference evidence="4 5" key="1">
    <citation type="submission" date="2019-06" db="EMBL/GenBank/DDBJ databases">
        <title>Genome Sequence of the Brown Rot Fungal Pathogen Monilinia laxa.</title>
        <authorList>
            <person name="De Miccolis Angelini R.M."/>
            <person name="Landi L."/>
            <person name="Abate D."/>
            <person name="Pollastro S."/>
            <person name="Romanazzi G."/>
            <person name="Faretra F."/>
        </authorList>
    </citation>
    <scope>NUCLEOTIDE SEQUENCE [LARGE SCALE GENOMIC DNA]</scope>
    <source>
        <strain evidence="4 5">Mlax316</strain>
    </source>
</reference>
<sequence>MSTIAQPRESSVNGRRVPLLTTPTSSTRPSLDHTRSTEPSPNRGSSIAIPRRNRTALREYYNLKKGHDATAEDAASEVSSIHFDSEVQESEMDKDGFDGGEKYVKEVLEKQTLGELLRTYNGVLTDIRALDAEKKALVYDNYSKLITATETIRKMRTNMDPLNPMASTLDPAIASIYERAEKIKGELKEGIPESQRRVMEMGVEERAAFQKKQNMKKLVLRVLETPENLRNLIAGGNEEEAKSEWEKTLVLLRRWKERGVGGSDVQACIEDGEAALRGEPPNEQSWVNIKAKRTS</sequence>
<dbReference type="Pfam" id="PF08700">
    <property type="entry name" value="VPS51_Exo84_N"/>
    <property type="match status" value="1"/>
</dbReference>
<dbReference type="GO" id="GO:0015031">
    <property type="term" value="P:protein transport"/>
    <property type="evidence" value="ECO:0007669"/>
    <property type="project" value="UniProtKB-UniRule"/>
</dbReference>
<evidence type="ECO:0000313" key="4">
    <source>
        <dbReference type="EMBL" id="KAB8292999.1"/>
    </source>
</evidence>
<protein>
    <recommendedName>
        <fullName evidence="2">Vacuolar protein sorting-associated protein 51 homolog</fullName>
    </recommendedName>
</protein>
<dbReference type="GO" id="GO:0006869">
    <property type="term" value="P:lipid transport"/>
    <property type="evidence" value="ECO:0007669"/>
    <property type="project" value="UniProtKB-UniRule"/>
</dbReference>
<keyword evidence="2" id="KW-0333">Golgi apparatus</keyword>
<comment type="function">
    <text evidence="2">Acts as component of the GARP complex that is involved in retrograde transport from early and late endosomes to the trans-Golgi network (TGN).</text>
</comment>
<dbReference type="EMBL" id="VIGI01000012">
    <property type="protein sequence ID" value="KAB8292999.1"/>
    <property type="molecule type" value="Genomic_DNA"/>
</dbReference>
<dbReference type="GO" id="GO:0000938">
    <property type="term" value="C:GARP complex"/>
    <property type="evidence" value="ECO:0007669"/>
    <property type="project" value="UniProtKB-UniRule"/>
</dbReference>
<dbReference type="GO" id="GO:0007030">
    <property type="term" value="P:Golgi organization"/>
    <property type="evidence" value="ECO:0007669"/>
    <property type="project" value="UniProtKB-UniRule"/>
</dbReference>
<keyword evidence="2" id="KW-0653">Protein transport</keyword>
<dbReference type="Proteomes" id="UP000326757">
    <property type="component" value="Unassembled WGS sequence"/>
</dbReference>
<dbReference type="OrthoDB" id="203678at2759"/>
<dbReference type="GO" id="GO:0048193">
    <property type="term" value="P:Golgi vesicle transport"/>
    <property type="evidence" value="ECO:0007669"/>
    <property type="project" value="TreeGrafter"/>
</dbReference>
<evidence type="ECO:0000256" key="1">
    <source>
        <dbReference type="ARBA" id="ARBA00006080"/>
    </source>
</evidence>
<evidence type="ECO:0000256" key="3">
    <source>
        <dbReference type="SAM" id="MobiDB-lite"/>
    </source>
</evidence>
<dbReference type="AlphaFoldDB" id="A0A5N6JVW7"/>
<feature type="compositionally biased region" description="Polar residues" evidence="3">
    <location>
        <begin position="1"/>
        <end position="13"/>
    </location>
</feature>
<keyword evidence="2" id="KW-0813">Transport</keyword>
<comment type="subcellular location">
    <subcellularLocation>
        <location evidence="2">Golgi apparatus</location>
        <location evidence="2">trans-Golgi network</location>
    </subcellularLocation>
</comment>
<accession>A0A5N6JVW7</accession>
<dbReference type="GO" id="GO:0032456">
    <property type="term" value="P:endocytic recycling"/>
    <property type="evidence" value="ECO:0007669"/>
    <property type="project" value="TreeGrafter"/>
</dbReference>
<comment type="similarity">
    <text evidence="1 2">Belongs to the VPS51 family.</text>
</comment>
<keyword evidence="2" id="KW-0445">Lipid transport</keyword>
<dbReference type="PANTHER" id="PTHR15954:SF4">
    <property type="entry name" value="VACUOLAR PROTEIN SORTING-ASSOCIATED PROTEIN 51 HOMOLOG"/>
    <property type="match status" value="1"/>
</dbReference>
<dbReference type="GO" id="GO:0005829">
    <property type="term" value="C:cytosol"/>
    <property type="evidence" value="ECO:0007669"/>
    <property type="project" value="GOC"/>
</dbReference>
<dbReference type="GO" id="GO:1990745">
    <property type="term" value="C:EARP complex"/>
    <property type="evidence" value="ECO:0007669"/>
    <property type="project" value="TreeGrafter"/>
</dbReference>
<proteinExistence type="inferred from homology"/>
<gene>
    <name evidence="4" type="ORF">EYC80_007361</name>
</gene>
<evidence type="ECO:0000313" key="5">
    <source>
        <dbReference type="Proteomes" id="UP000326757"/>
    </source>
</evidence>
<keyword evidence="5" id="KW-1185">Reference proteome</keyword>